<organism evidence="2 3">
    <name type="scientific">Streptomyces heliomycini</name>
    <dbReference type="NCBI Taxonomy" id="284032"/>
    <lineage>
        <taxon>Bacteria</taxon>
        <taxon>Bacillati</taxon>
        <taxon>Actinomycetota</taxon>
        <taxon>Actinomycetes</taxon>
        <taxon>Kitasatosporales</taxon>
        <taxon>Streptomycetaceae</taxon>
        <taxon>Streptomyces</taxon>
    </lineage>
</organism>
<dbReference type="InterPro" id="IPR029044">
    <property type="entry name" value="Nucleotide-diphossugar_trans"/>
</dbReference>
<evidence type="ECO:0000313" key="2">
    <source>
        <dbReference type="EMBL" id="MFB9347504.1"/>
    </source>
</evidence>
<gene>
    <name evidence="2" type="ORF">ACFFUA_08515</name>
</gene>
<evidence type="ECO:0000259" key="1">
    <source>
        <dbReference type="Pfam" id="PF12804"/>
    </source>
</evidence>
<accession>A0ABV5L5Q4</accession>
<name>A0ABV5L5Q4_9ACTN</name>
<dbReference type="RefSeq" id="WP_053636847.1">
    <property type="nucleotide sequence ID" value="NZ_JBHMDI010000014.1"/>
</dbReference>
<protein>
    <submittedName>
        <fullName evidence="2">Sden_1164 family protein</fullName>
    </submittedName>
</protein>
<dbReference type="InterPro" id="IPR025877">
    <property type="entry name" value="MobA-like_NTP_Trfase"/>
</dbReference>
<evidence type="ECO:0000313" key="3">
    <source>
        <dbReference type="Proteomes" id="UP001589753"/>
    </source>
</evidence>
<dbReference type="NCBIfam" id="NF038362">
    <property type="entry name" value="Sden_1164_fam"/>
    <property type="match status" value="1"/>
</dbReference>
<feature type="domain" description="MobA-like NTP transferase" evidence="1">
    <location>
        <begin position="5"/>
        <end position="154"/>
    </location>
</feature>
<dbReference type="SUPFAM" id="SSF53448">
    <property type="entry name" value="Nucleotide-diphospho-sugar transferases"/>
    <property type="match status" value="1"/>
</dbReference>
<proteinExistence type="predicted"/>
<reference evidence="2 3" key="1">
    <citation type="submission" date="2024-09" db="EMBL/GenBank/DDBJ databases">
        <authorList>
            <person name="Sun Q."/>
            <person name="Mori K."/>
        </authorList>
    </citation>
    <scope>NUCLEOTIDE SEQUENCE [LARGE SCALE GENOMIC DNA]</scope>
    <source>
        <strain evidence="2 3">JCM 9767</strain>
    </source>
</reference>
<comment type="caution">
    <text evidence="2">The sequence shown here is derived from an EMBL/GenBank/DDBJ whole genome shotgun (WGS) entry which is preliminary data.</text>
</comment>
<dbReference type="Pfam" id="PF12804">
    <property type="entry name" value="NTP_transf_3"/>
    <property type="match status" value="1"/>
</dbReference>
<sequence length="274" mass="29723">MVESAVVLAAGENRRMGASSGPKSLLPLGTDAPDGPTFLSRHLELVRRAGAERVFLVVNPDNRKAFEPFADDVVQLVVCGDGKERTGSSVSMLAGLRALLAWRPQGARTLISDADIVYESALLDHVAAARGSRLFTIERTNGDAEEVRVYGRSPAEPVLIGKGLSSGITGGLDLLGESLGLILLDAADTVSVTELTLWAVGSPPRLRPYGYGGRLSEHEEMWQYLFALGRLQVSRVPGDLLFSECDFPEDHVFVREELFPAIMRRDRDTVAAHR</sequence>
<keyword evidence="3" id="KW-1185">Reference proteome</keyword>
<dbReference type="EMBL" id="JBHMDI010000014">
    <property type="protein sequence ID" value="MFB9347504.1"/>
    <property type="molecule type" value="Genomic_DNA"/>
</dbReference>
<dbReference type="Proteomes" id="UP001589753">
    <property type="component" value="Unassembled WGS sequence"/>
</dbReference>
<dbReference type="Gene3D" id="3.90.550.10">
    <property type="entry name" value="Spore Coat Polysaccharide Biosynthesis Protein SpsA, Chain A"/>
    <property type="match status" value="1"/>
</dbReference>